<protein>
    <submittedName>
        <fullName evidence="3">Universal stress protein</fullName>
    </submittedName>
</protein>
<feature type="domain" description="UspA" evidence="2">
    <location>
        <begin position="7"/>
        <end position="145"/>
    </location>
</feature>
<sequence>MSATESRKIVVGLDRSVGGRRALTWALGEARRRGAELHVVTAWHWDGIEEAFLGASNPTEAREAAERHQREALDEALSDVAQQLPPIVPQVLRGDSADVLVHAGQDAELLVVASHGRRGRQRRAPLGSVSARVVQHATCPVVVVPVPHAERGKDTARTAEHSRR</sequence>
<comment type="similarity">
    <text evidence="1">Belongs to the universal stress protein A family.</text>
</comment>
<dbReference type="PRINTS" id="PR01438">
    <property type="entry name" value="UNVRSLSTRESS"/>
</dbReference>
<evidence type="ECO:0000313" key="3">
    <source>
        <dbReference type="EMBL" id="PVG82204.1"/>
    </source>
</evidence>
<keyword evidence="4" id="KW-1185">Reference proteome</keyword>
<dbReference type="Pfam" id="PF00582">
    <property type="entry name" value="Usp"/>
    <property type="match status" value="1"/>
</dbReference>
<evidence type="ECO:0000256" key="1">
    <source>
        <dbReference type="ARBA" id="ARBA00008791"/>
    </source>
</evidence>
<accession>A0A2T8F8Z9</accession>
<reference evidence="3 4" key="1">
    <citation type="submission" date="2018-04" db="EMBL/GenBank/DDBJ databases">
        <title>Genome of Nocardioides gansuensis WSJ-1.</title>
        <authorList>
            <person name="Wu S."/>
            <person name="Wang G."/>
        </authorList>
    </citation>
    <scope>NUCLEOTIDE SEQUENCE [LARGE SCALE GENOMIC DNA]</scope>
    <source>
        <strain evidence="3 4">WSJ-1</strain>
    </source>
</reference>
<dbReference type="OrthoDB" id="6174426at2"/>
<comment type="caution">
    <text evidence="3">The sequence shown here is derived from an EMBL/GenBank/DDBJ whole genome shotgun (WGS) entry which is preliminary data.</text>
</comment>
<evidence type="ECO:0000313" key="4">
    <source>
        <dbReference type="Proteomes" id="UP000246018"/>
    </source>
</evidence>
<name>A0A2T8F8Z9_9ACTN</name>
<dbReference type="InterPro" id="IPR006015">
    <property type="entry name" value="Universal_stress_UspA"/>
</dbReference>
<organism evidence="3 4">
    <name type="scientific">Nocardioides gansuensis</name>
    <dbReference type="NCBI Taxonomy" id="2138300"/>
    <lineage>
        <taxon>Bacteria</taxon>
        <taxon>Bacillati</taxon>
        <taxon>Actinomycetota</taxon>
        <taxon>Actinomycetes</taxon>
        <taxon>Propionibacteriales</taxon>
        <taxon>Nocardioidaceae</taxon>
        <taxon>Nocardioides</taxon>
    </lineage>
</organism>
<dbReference type="RefSeq" id="WP_116572508.1">
    <property type="nucleotide sequence ID" value="NZ_QDGZ01000005.1"/>
</dbReference>
<dbReference type="CDD" id="cd00293">
    <property type="entry name" value="USP-like"/>
    <property type="match status" value="1"/>
</dbReference>
<dbReference type="AlphaFoldDB" id="A0A2T8F8Z9"/>
<dbReference type="Proteomes" id="UP000246018">
    <property type="component" value="Unassembled WGS sequence"/>
</dbReference>
<dbReference type="EMBL" id="QDGZ01000005">
    <property type="protein sequence ID" value="PVG82204.1"/>
    <property type="molecule type" value="Genomic_DNA"/>
</dbReference>
<dbReference type="InterPro" id="IPR006016">
    <property type="entry name" value="UspA"/>
</dbReference>
<dbReference type="PANTHER" id="PTHR46553">
    <property type="entry name" value="ADENINE NUCLEOTIDE ALPHA HYDROLASES-LIKE SUPERFAMILY PROTEIN"/>
    <property type="match status" value="1"/>
</dbReference>
<dbReference type="PANTHER" id="PTHR46553:SF3">
    <property type="entry name" value="ADENINE NUCLEOTIDE ALPHA HYDROLASES-LIKE SUPERFAMILY PROTEIN"/>
    <property type="match status" value="1"/>
</dbReference>
<proteinExistence type="inferred from homology"/>
<dbReference type="InterPro" id="IPR014729">
    <property type="entry name" value="Rossmann-like_a/b/a_fold"/>
</dbReference>
<evidence type="ECO:0000259" key="2">
    <source>
        <dbReference type="Pfam" id="PF00582"/>
    </source>
</evidence>
<gene>
    <name evidence="3" type="ORF">DDE18_11925</name>
</gene>
<dbReference type="Gene3D" id="3.40.50.620">
    <property type="entry name" value="HUPs"/>
    <property type="match status" value="1"/>
</dbReference>
<dbReference type="SUPFAM" id="SSF52402">
    <property type="entry name" value="Adenine nucleotide alpha hydrolases-like"/>
    <property type="match status" value="1"/>
</dbReference>